<dbReference type="EMBL" id="MCFI01000013">
    <property type="protein sequence ID" value="ORY80361.1"/>
    <property type="molecule type" value="Genomic_DNA"/>
</dbReference>
<reference evidence="2 3" key="1">
    <citation type="submission" date="2016-07" db="EMBL/GenBank/DDBJ databases">
        <title>Pervasive Adenine N6-methylation of Active Genes in Fungi.</title>
        <authorList>
            <consortium name="DOE Joint Genome Institute"/>
            <person name="Mondo S.J."/>
            <person name="Dannebaum R.O."/>
            <person name="Kuo R.C."/>
            <person name="Labutti K."/>
            <person name="Haridas S."/>
            <person name="Kuo A."/>
            <person name="Salamov A."/>
            <person name="Ahrendt S.R."/>
            <person name="Lipzen A."/>
            <person name="Sullivan W."/>
            <person name="Andreopoulos W.B."/>
            <person name="Clum A."/>
            <person name="Lindquist E."/>
            <person name="Daum C."/>
            <person name="Ramamoorthy G.K."/>
            <person name="Gryganskyi A."/>
            <person name="Culley D."/>
            <person name="Magnuson J.K."/>
            <person name="James T.Y."/>
            <person name="O'Malley M.A."/>
            <person name="Stajich J.E."/>
            <person name="Spatafora J.W."/>
            <person name="Visel A."/>
            <person name="Grigoriev I.V."/>
        </authorList>
    </citation>
    <scope>NUCLEOTIDE SEQUENCE [LARGE SCALE GENOMIC DNA]</scope>
    <source>
        <strain evidence="2 3">12-1054</strain>
    </source>
</reference>
<sequence>MSSNASLRFQIARVGSLISSSKRSWLAHNTALRIRSYASAPKAIPICPGCGAPVTNIPSKPGFIKSAISQIPTPEVEIKKAQEKSVFDQAMASLDKDMRGEMLPLAPDDWQYTKPEKVRMEKICTRCHSIHYHSGLMGRQGEKKISNFDIFKEIRSDPDSLVVNVIDCMDFPMSLINLREHIGSRPHVIHVFNRIDVIVRQPKKLPGLAPRFKQMLRDQYKATQDDENTTILVVSAIKGWHLDQLAEAIRKRRPGSNVYFTGSANAGKSSILNALKRQEGQADLNKKQAKNLKLRLPTTSHIPGTTLGAIAISMYSFPSLLLSGREKGNLIDLPGVLNPGLSQFVELDRLAKALPHKLLRPKTLPLAAGRSMVLGGLVQITVKSVHPDEPSNCALLTIYLPLQPHKIKTPTTSQPDQILASDAGVCKLGPKRSDKVKVRHSSVPAFEVAWESTVECSPMGGGANAIDIVFQDLGFISVALWKGTATIQVKTPGGMYVTSRQPILPRPYKYV</sequence>
<dbReference type="OrthoDB" id="1696305at2759"/>
<dbReference type="InterPro" id="IPR006073">
    <property type="entry name" value="GTP-bd"/>
</dbReference>
<dbReference type="Proteomes" id="UP000193685">
    <property type="component" value="Unassembled WGS sequence"/>
</dbReference>
<dbReference type="Gene3D" id="3.40.50.300">
    <property type="entry name" value="P-loop containing nucleotide triphosphate hydrolases"/>
    <property type="match status" value="1"/>
</dbReference>
<dbReference type="PANTHER" id="PTHR46434">
    <property type="entry name" value="GENETIC INTERACTOR OF PROHIBITINS 3, MITOCHONDRIAL"/>
    <property type="match status" value="1"/>
</dbReference>
<dbReference type="GO" id="GO:0005525">
    <property type="term" value="F:GTP binding"/>
    <property type="evidence" value="ECO:0007669"/>
    <property type="project" value="InterPro"/>
</dbReference>
<proteinExistence type="predicted"/>
<dbReference type="SUPFAM" id="SSF52540">
    <property type="entry name" value="P-loop containing nucleoside triphosphate hydrolases"/>
    <property type="match status" value="1"/>
</dbReference>
<keyword evidence="3" id="KW-1185">Reference proteome</keyword>
<dbReference type="RefSeq" id="XP_040724249.1">
    <property type="nucleotide sequence ID" value="XM_040869600.1"/>
</dbReference>
<gene>
    <name evidence="2" type="ORF">BCR37DRAFT_381030</name>
</gene>
<dbReference type="CDD" id="cd01855">
    <property type="entry name" value="YqeH"/>
    <property type="match status" value="1"/>
</dbReference>
<protein>
    <recommendedName>
        <fullName evidence="1">G domain-containing protein</fullName>
    </recommendedName>
</protein>
<dbReference type="GeneID" id="63786199"/>
<evidence type="ECO:0000313" key="3">
    <source>
        <dbReference type="Proteomes" id="UP000193685"/>
    </source>
</evidence>
<feature type="domain" description="G" evidence="1">
    <location>
        <begin position="258"/>
        <end position="338"/>
    </location>
</feature>
<dbReference type="GO" id="GO:0005739">
    <property type="term" value="C:mitochondrion"/>
    <property type="evidence" value="ECO:0007669"/>
    <property type="project" value="TreeGrafter"/>
</dbReference>
<dbReference type="STRING" id="56484.A0A1Y2F8Y5"/>
<dbReference type="AlphaFoldDB" id="A0A1Y2F8Y5"/>
<evidence type="ECO:0000313" key="2">
    <source>
        <dbReference type="EMBL" id="ORY80361.1"/>
    </source>
</evidence>
<accession>A0A1Y2F8Y5</accession>
<evidence type="ECO:0000259" key="1">
    <source>
        <dbReference type="Pfam" id="PF01926"/>
    </source>
</evidence>
<dbReference type="InterPro" id="IPR050896">
    <property type="entry name" value="Mito_lipid_metab_GTPase"/>
</dbReference>
<dbReference type="Pfam" id="PF01926">
    <property type="entry name" value="MMR_HSR1"/>
    <property type="match status" value="1"/>
</dbReference>
<dbReference type="PANTHER" id="PTHR46434:SF1">
    <property type="entry name" value="GENETIC INTERACTOR OF PROHIBITINS 3, MITOCHONDRIAL"/>
    <property type="match status" value="1"/>
</dbReference>
<dbReference type="InterPro" id="IPR027417">
    <property type="entry name" value="P-loop_NTPase"/>
</dbReference>
<name>A0A1Y2F8Y5_PROLT</name>
<organism evidence="2 3">
    <name type="scientific">Protomyces lactucae-debilis</name>
    <dbReference type="NCBI Taxonomy" id="2754530"/>
    <lineage>
        <taxon>Eukaryota</taxon>
        <taxon>Fungi</taxon>
        <taxon>Dikarya</taxon>
        <taxon>Ascomycota</taxon>
        <taxon>Taphrinomycotina</taxon>
        <taxon>Taphrinomycetes</taxon>
        <taxon>Taphrinales</taxon>
        <taxon>Protomycetaceae</taxon>
        <taxon>Protomyces</taxon>
    </lineage>
</organism>
<comment type="caution">
    <text evidence="2">The sequence shown here is derived from an EMBL/GenBank/DDBJ whole genome shotgun (WGS) entry which is preliminary data.</text>
</comment>